<feature type="transmembrane region" description="Helical" evidence="12">
    <location>
        <begin position="286"/>
        <end position="306"/>
    </location>
</feature>
<keyword evidence="2 12" id="KW-0813">Transport</keyword>
<feature type="transmembrane region" description="Helical" evidence="12">
    <location>
        <begin position="215"/>
        <end position="246"/>
    </location>
</feature>
<evidence type="ECO:0000256" key="8">
    <source>
        <dbReference type="ARBA" id="ARBA00022989"/>
    </source>
</evidence>
<dbReference type="InterPro" id="IPR050366">
    <property type="entry name" value="BP-dependent_transpt_permease"/>
</dbReference>
<keyword evidence="4" id="KW-0997">Cell inner membrane</keyword>
<evidence type="ECO:0000256" key="11">
    <source>
        <dbReference type="ARBA" id="ARBA00072251"/>
    </source>
</evidence>
<evidence type="ECO:0000256" key="4">
    <source>
        <dbReference type="ARBA" id="ARBA00022519"/>
    </source>
</evidence>
<dbReference type="Proteomes" id="UP001628091">
    <property type="component" value="Unassembled WGS sequence"/>
</dbReference>
<dbReference type="PROSITE" id="PS50928">
    <property type="entry name" value="ABC_TM1"/>
    <property type="match status" value="1"/>
</dbReference>
<evidence type="ECO:0000256" key="5">
    <source>
        <dbReference type="ARBA" id="ARBA00022692"/>
    </source>
</evidence>
<evidence type="ECO:0000256" key="3">
    <source>
        <dbReference type="ARBA" id="ARBA00022475"/>
    </source>
</evidence>
<evidence type="ECO:0000313" key="15">
    <source>
        <dbReference type="Proteomes" id="UP001628091"/>
    </source>
</evidence>
<feature type="domain" description="ABC transmembrane type-1" evidence="13">
    <location>
        <begin position="173"/>
        <end position="362"/>
    </location>
</feature>
<dbReference type="InterPro" id="IPR000515">
    <property type="entry name" value="MetI-like"/>
</dbReference>
<keyword evidence="3" id="KW-1003">Cell membrane</keyword>
<evidence type="ECO:0000259" key="13">
    <source>
        <dbReference type="PROSITE" id="PS50928"/>
    </source>
</evidence>
<keyword evidence="5 12" id="KW-0812">Transmembrane</keyword>
<keyword evidence="9 12" id="KW-0472">Membrane</keyword>
<evidence type="ECO:0000256" key="2">
    <source>
        <dbReference type="ARBA" id="ARBA00022448"/>
    </source>
</evidence>
<dbReference type="CDD" id="cd06261">
    <property type="entry name" value="TM_PBP2"/>
    <property type="match status" value="1"/>
</dbReference>
<comment type="similarity">
    <text evidence="10">Belongs to the binding-protein-dependent transport system permease family. OppBC subfamily.</text>
</comment>
<keyword evidence="6" id="KW-0571">Peptide transport</keyword>
<dbReference type="Pfam" id="PF00528">
    <property type="entry name" value="BPD_transp_1"/>
    <property type="match status" value="1"/>
</dbReference>
<evidence type="ECO:0000256" key="6">
    <source>
        <dbReference type="ARBA" id="ARBA00022856"/>
    </source>
</evidence>
<dbReference type="RefSeq" id="WP_407866770.1">
    <property type="nucleotide sequence ID" value="NZ_BAAFZP010000002.1"/>
</dbReference>
<dbReference type="Gene3D" id="1.10.3720.10">
    <property type="entry name" value="MetI-like"/>
    <property type="match status" value="1"/>
</dbReference>
<gene>
    <name evidence="14" type="ORF">PPNSA23_42940</name>
</gene>
<comment type="subcellular location">
    <subcellularLocation>
        <location evidence="1">Cell inner membrane</location>
        <topology evidence="1">Multi-pass membrane protein</topology>
    </subcellularLocation>
    <subcellularLocation>
        <location evidence="12">Cell membrane</location>
        <topology evidence="12">Multi-pass membrane protein</topology>
    </subcellularLocation>
</comment>
<sequence>MTDLVHASIAETASRSLFQLALLRFRRNRAAMSGCVMLALIALFSFLGPHFISHTYDQVFPSYVLVPPSLEPRPDTSALQDVMERVAARARVELKTFDVQGQTFTVTVTSDRAIDPRTVRYFDRANEFRDTEVAATGNDGRSMTLTGKVSREYFPFGTDSNGRDLMARVMLGGQVSIAVGLLASLVSLGIGVFYGATSGYVGGQVDNVMMRLVEILYSLPFVFLVVVLVVFFGRSFVLIFLVIGAVEWLDMARIVRGQTLALKRREFVGAAQALGLTDWQIIRRHIIPNTIGPVIIFVTVVVPKVILLESFLSFLGLGVQAPLTSWGVLIADGANNIQSAPWLLIFPSIFFVVTLFSLNFVGDGLRDAFDPKDR</sequence>
<organism evidence="14 15">
    <name type="scientific">Phyllobacterium phragmitis</name>
    <dbReference type="NCBI Taxonomy" id="2670329"/>
    <lineage>
        <taxon>Bacteria</taxon>
        <taxon>Pseudomonadati</taxon>
        <taxon>Pseudomonadota</taxon>
        <taxon>Alphaproteobacteria</taxon>
        <taxon>Hyphomicrobiales</taxon>
        <taxon>Phyllobacteriaceae</taxon>
        <taxon>Phyllobacterium</taxon>
    </lineage>
</organism>
<evidence type="ECO:0000256" key="7">
    <source>
        <dbReference type="ARBA" id="ARBA00022927"/>
    </source>
</evidence>
<dbReference type="PANTHER" id="PTHR43386">
    <property type="entry name" value="OLIGOPEPTIDE TRANSPORT SYSTEM PERMEASE PROTEIN APPC"/>
    <property type="match status" value="1"/>
</dbReference>
<keyword evidence="7" id="KW-0653">Protein transport</keyword>
<feature type="transmembrane region" description="Helical" evidence="12">
    <location>
        <begin position="30"/>
        <end position="52"/>
    </location>
</feature>
<reference evidence="14 15" key="1">
    <citation type="submission" date="2024-10" db="EMBL/GenBank/DDBJ databases">
        <title>Isolation, draft genome sequencing and identification of Phyllobacterium sp. NSA23, isolated from leaf soil.</title>
        <authorList>
            <person name="Akita H."/>
        </authorList>
    </citation>
    <scope>NUCLEOTIDE SEQUENCE [LARGE SCALE GENOMIC DNA]</scope>
    <source>
        <strain evidence="14 15">NSA23</strain>
    </source>
</reference>
<evidence type="ECO:0000313" key="14">
    <source>
        <dbReference type="EMBL" id="GAB1584351.1"/>
    </source>
</evidence>
<feature type="transmembrane region" description="Helical" evidence="12">
    <location>
        <begin position="175"/>
        <end position="195"/>
    </location>
</feature>
<name>A0ABQ0H641_9HYPH</name>
<keyword evidence="8 12" id="KW-1133">Transmembrane helix</keyword>
<proteinExistence type="inferred from homology"/>
<feature type="transmembrane region" description="Helical" evidence="12">
    <location>
        <begin position="342"/>
        <end position="362"/>
    </location>
</feature>
<dbReference type="PANTHER" id="PTHR43386:SF2">
    <property type="entry name" value="OLIGOPEPTIDE TRANSPORT SYSTEM PERMEASE PROTEIN OPPC"/>
    <property type="match status" value="1"/>
</dbReference>
<protein>
    <recommendedName>
        <fullName evidence="11">Oligopeptide transport system permease protein OppC</fullName>
    </recommendedName>
</protein>
<dbReference type="InterPro" id="IPR025966">
    <property type="entry name" value="OppC_N"/>
</dbReference>
<dbReference type="EMBL" id="BAAFZP010000002">
    <property type="protein sequence ID" value="GAB1584351.1"/>
    <property type="molecule type" value="Genomic_DNA"/>
</dbReference>
<evidence type="ECO:0000256" key="10">
    <source>
        <dbReference type="ARBA" id="ARBA00024202"/>
    </source>
</evidence>
<evidence type="ECO:0000256" key="1">
    <source>
        <dbReference type="ARBA" id="ARBA00004429"/>
    </source>
</evidence>
<evidence type="ECO:0000256" key="12">
    <source>
        <dbReference type="RuleBase" id="RU363032"/>
    </source>
</evidence>
<accession>A0ABQ0H641</accession>
<keyword evidence="15" id="KW-1185">Reference proteome</keyword>
<dbReference type="InterPro" id="IPR035906">
    <property type="entry name" value="MetI-like_sf"/>
</dbReference>
<evidence type="ECO:0000256" key="9">
    <source>
        <dbReference type="ARBA" id="ARBA00023136"/>
    </source>
</evidence>
<comment type="caution">
    <text evidence="14">The sequence shown here is derived from an EMBL/GenBank/DDBJ whole genome shotgun (WGS) entry which is preliminary data.</text>
</comment>
<dbReference type="Pfam" id="PF12911">
    <property type="entry name" value="OppC_N"/>
    <property type="match status" value="1"/>
</dbReference>
<dbReference type="SUPFAM" id="SSF161098">
    <property type="entry name" value="MetI-like"/>
    <property type="match status" value="1"/>
</dbReference>